<gene>
    <name evidence="1" type="ORF">MGAL_10B041658</name>
</gene>
<comment type="caution">
    <text evidence="1">The sequence shown here is derived from an EMBL/GenBank/DDBJ whole genome shotgun (WGS) entry which is preliminary data.</text>
</comment>
<dbReference type="EMBL" id="UYJE01002030">
    <property type="protein sequence ID" value="VDI07281.1"/>
    <property type="molecule type" value="Genomic_DNA"/>
</dbReference>
<dbReference type="PANTHER" id="PTHR46579:SF1">
    <property type="entry name" value="F5_8 TYPE C DOMAIN-CONTAINING PROTEIN"/>
    <property type="match status" value="1"/>
</dbReference>
<protein>
    <submittedName>
        <fullName evidence="1">Uncharacterized protein</fullName>
    </submittedName>
</protein>
<reference evidence="1" key="1">
    <citation type="submission" date="2018-11" db="EMBL/GenBank/DDBJ databases">
        <authorList>
            <person name="Alioto T."/>
            <person name="Alioto T."/>
        </authorList>
    </citation>
    <scope>NUCLEOTIDE SEQUENCE</scope>
</reference>
<name>A0A8B6CM55_MYTGA</name>
<sequence>MAVNELNPCARFARENVILAGIWQGKGKPPFNTFIGSFCKLMNDLYDTGITEKLNGEETTVKLKVICGIYDLPAKAAILNMTQYNGSDSCITCEEPGKTVKQGKGTSRCFPYRETAEKYPNRNQAGVKLAMERGTERNRIKGFKGTSPLLDLKNFDIVSGTPPDYMHGVLLGVTKTLLYKWFSSTESKKEYFIGDKVKLISKRLNSIKPPESMERLPRDLEKNYTHFKATELQAWLIYYGIPCVEGILPNKYLEHFACLAEGVYFLLGDKISKNDLQRAHILLDAFFRNFSNLYPAGSCGLNVHNIGMHMVEYVRVLGPLWSWSCFPFEDCNSMITKTVHGTGDVTKQVMKIKEAQALLRNNLPLIFKGKNWKNLKPVANCEIAGAITEVPKDENTNFILEELGLSDTSCIKKVDRVIMVMLNGKKMYSGSYTRMKRRICNTFLTKRGIACSVKYFIFHEQTQLIFALVIPLYLTEYRIGELRAGKYLFTSTACDKCKLLLVNELEENLWYIDPKVNGKIFIAKMPNSYGHSVFK</sequence>
<dbReference type="AlphaFoldDB" id="A0A8B6CM55"/>
<dbReference type="OrthoDB" id="6063671at2759"/>
<evidence type="ECO:0000313" key="1">
    <source>
        <dbReference type="EMBL" id="VDI07281.1"/>
    </source>
</evidence>
<evidence type="ECO:0000313" key="2">
    <source>
        <dbReference type="Proteomes" id="UP000596742"/>
    </source>
</evidence>
<dbReference type="PANTHER" id="PTHR46579">
    <property type="entry name" value="F5/8 TYPE C DOMAIN-CONTAINING PROTEIN-RELATED"/>
    <property type="match status" value="1"/>
</dbReference>
<accession>A0A8B6CM55</accession>
<keyword evidence="2" id="KW-1185">Reference proteome</keyword>
<proteinExistence type="predicted"/>
<organism evidence="1 2">
    <name type="scientific">Mytilus galloprovincialis</name>
    <name type="common">Mediterranean mussel</name>
    <dbReference type="NCBI Taxonomy" id="29158"/>
    <lineage>
        <taxon>Eukaryota</taxon>
        <taxon>Metazoa</taxon>
        <taxon>Spiralia</taxon>
        <taxon>Lophotrochozoa</taxon>
        <taxon>Mollusca</taxon>
        <taxon>Bivalvia</taxon>
        <taxon>Autobranchia</taxon>
        <taxon>Pteriomorphia</taxon>
        <taxon>Mytilida</taxon>
        <taxon>Mytiloidea</taxon>
        <taxon>Mytilidae</taxon>
        <taxon>Mytilinae</taxon>
        <taxon>Mytilus</taxon>
    </lineage>
</organism>
<dbReference type="Proteomes" id="UP000596742">
    <property type="component" value="Unassembled WGS sequence"/>
</dbReference>